<protein>
    <submittedName>
        <fullName evidence="2">Uncharacterized protein</fullName>
    </submittedName>
</protein>
<dbReference type="EMBL" id="HBGK01026236">
    <property type="protein sequence ID" value="CAD9284660.1"/>
    <property type="molecule type" value="Transcribed_RNA"/>
</dbReference>
<reference evidence="2" key="1">
    <citation type="submission" date="2021-01" db="EMBL/GenBank/DDBJ databases">
        <authorList>
            <person name="Corre E."/>
            <person name="Pelletier E."/>
            <person name="Niang G."/>
            <person name="Scheremetjew M."/>
            <person name="Finn R."/>
            <person name="Kale V."/>
            <person name="Holt S."/>
            <person name="Cochrane G."/>
            <person name="Meng A."/>
            <person name="Brown T."/>
            <person name="Cohen L."/>
        </authorList>
    </citation>
    <scope>NUCLEOTIDE SEQUENCE</scope>
    <source>
        <strain evidence="2">CCMP 410</strain>
    </source>
</reference>
<gene>
    <name evidence="2" type="ORF">GOCE00092_LOCUS13572</name>
</gene>
<proteinExistence type="predicted"/>
<sequence>MTRTMEHLSVAKSLAGKQEKSLKILARMLEAQIEAFGANSPQAEAAITRIRLIKSENLAKLIEAVAKRHQRQGRQQAQAGKAARTSTKKTASKRTLATSNVKPAQSKATQSEKSSAKKTESAKKAETKNQQSKKTKKSAGFKNPFKKEKKEKERKCGPGVL</sequence>
<feature type="compositionally biased region" description="Basic and acidic residues" evidence="1">
    <location>
        <begin position="145"/>
        <end position="161"/>
    </location>
</feature>
<accession>A0A7S1Y977</accession>
<evidence type="ECO:0000256" key="1">
    <source>
        <dbReference type="SAM" id="MobiDB-lite"/>
    </source>
</evidence>
<dbReference type="AlphaFoldDB" id="A0A7S1Y977"/>
<feature type="compositionally biased region" description="Basic and acidic residues" evidence="1">
    <location>
        <begin position="114"/>
        <end position="127"/>
    </location>
</feature>
<evidence type="ECO:0000313" key="2">
    <source>
        <dbReference type="EMBL" id="CAD9284660.1"/>
    </source>
</evidence>
<feature type="compositionally biased region" description="Low complexity" evidence="1">
    <location>
        <begin position="73"/>
        <end position="85"/>
    </location>
</feature>
<name>A0A7S1Y977_9STRA</name>
<organism evidence="2">
    <name type="scientific">Grammatophora oceanica</name>
    <dbReference type="NCBI Taxonomy" id="210454"/>
    <lineage>
        <taxon>Eukaryota</taxon>
        <taxon>Sar</taxon>
        <taxon>Stramenopiles</taxon>
        <taxon>Ochrophyta</taxon>
        <taxon>Bacillariophyta</taxon>
        <taxon>Fragilariophyceae</taxon>
        <taxon>Fragilariophycidae</taxon>
        <taxon>Rhabdonematales</taxon>
        <taxon>Grammatophoraceae</taxon>
        <taxon>Grammatophora</taxon>
    </lineage>
</organism>
<feature type="compositionally biased region" description="Low complexity" evidence="1">
    <location>
        <begin position="93"/>
        <end position="113"/>
    </location>
</feature>
<feature type="region of interest" description="Disordered" evidence="1">
    <location>
        <begin position="67"/>
        <end position="161"/>
    </location>
</feature>